<organism evidence="2 3">
    <name type="scientific">Durusdinium trenchii</name>
    <dbReference type="NCBI Taxonomy" id="1381693"/>
    <lineage>
        <taxon>Eukaryota</taxon>
        <taxon>Sar</taxon>
        <taxon>Alveolata</taxon>
        <taxon>Dinophyceae</taxon>
        <taxon>Suessiales</taxon>
        <taxon>Symbiodiniaceae</taxon>
        <taxon>Durusdinium</taxon>
    </lineage>
</organism>
<evidence type="ECO:0000313" key="3">
    <source>
        <dbReference type="Proteomes" id="UP001642464"/>
    </source>
</evidence>
<sequence>MASRGFELPTRSTPFTVCCAEEDLDEIQEWFDSRTKPWMATVQPVPEELPEEGPSAVGHFLFSVSPLLEAGEEQIRKIFHKLFLGLNDKDSEYLLEELRMRHLPEVPKALDVGCGSGREAILLATRGWKVTALDRDQRALDRLGTLAERQAEWFSDILQAGKGCGAWPTALLGAERLLRAGKRLLRAGKRRFRNAYGVTCTGFGDEGEMDFASPKTVLMDDPFSTLDTTMDNYTAGCNEICGSVCCTLADSGDLLAAVEELGHFQLVMVNRHLHRPTLLEIVDLLAPGGRGDISWLKPSCSHPKDPEHLLRPGELSRTFGNALELLRDEELPGEDGRVMSFFVARKRS</sequence>
<proteinExistence type="predicted"/>
<dbReference type="Proteomes" id="UP001642464">
    <property type="component" value="Unassembled WGS sequence"/>
</dbReference>
<dbReference type="InterPro" id="IPR015985">
    <property type="entry name" value="TehB-like_dom"/>
</dbReference>
<evidence type="ECO:0000259" key="1">
    <source>
        <dbReference type="Pfam" id="PF03848"/>
    </source>
</evidence>
<keyword evidence="3" id="KW-1185">Reference proteome</keyword>
<dbReference type="CDD" id="cd02440">
    <property type="entry name" value="AdoMet_MTases"/>
    <property type="match status" value="1"/>
</dbReference>
<dbReference type="EMBL" id="CAXAMM010010413">
    <property type="protein sequence ID" value="CAK9023279.1"/>
    <property type="molecule type" value="Genomic_DNA"/>
</dbReference>
<gene>
    <name evidence="2" type="ORF">SCF082_LOCUS16147</name>
</gene>
<reference evidence="2 3" key="1">
    <citation type="submission" date="2024-02" db="EMBL/GenBank/DDBJ databases">
        <authorList>
            <person name="Chen Y."/>
            <person name="Shah S."/>
            <person name="Dougan E. K."/>
            <person name="Thang M."/>
            <person name="Chan C."/>
        </authorList>
    </citation>
    <scope>NUCLEOTIDE SEQUENCE [LARGE SCALE GENOMIC DNA]</scope>
</reference>
<dbReference type="Pfam" id="PF03848">
    <property type="entry name" value="TehB"/>
    <property type="match status" value="1"/>
</dbReference>
<protein>
    <recommendedName>
        <fullName evidence="1">Tellurite resistance methyltransferase TehB-like domain-containing protein</fullName>
    </recommendedName>
</protein>
<dbReference type="SUPFAM" id="SSF53335">
    <property type="entry name" value="S-adenosyl-L-methionine-dependent methyltransferases"/>
    <property type="match status" value="1"/>
</dbReference>
<evidence type="ECO:0000313" key="2">
    <source>
        <dbReference type="EMBL" id="CAK9023279.1"/>
    </source>
</evidence>
<accession>A0ABP0K8Z2</accession>
<dbReference type="Gene3D" id="3.40.50.150">
    <property type="entry name" value="Vaccinia Virus protein VP39"/>
    <property type="match status" value="1"/>
</dbReference>
<dbReference type="InterPro" id="IPR029063">
    <property type="entry name" value="SAM-dependent_MTases_sf"/>
</dbReference>
<comment type="caution">
    <text evidence="2">The sequence shown here is derived from an EMBL/GenBank/DDBJ whole genome shotgun (WGS) entry which is preliminary data.</text>
</comment>
<name>A0ABP0K8Z2_9DINO</name>
<feature type="domain" description="Tellurite resistance methyltransferase TehB-like" evidence="1">
    <location>
        <begin position="107"/>
        <end position="150"/>
    </location>
</feature>